<keyword evidence="3" id="KW-1185">Reference proteome</keyword>
<reference evidence="3" key="1">
    <citation type="submission" date="2013-09" db="EMBL/GenBank/DDBJ databases">
        <title>The Genome Sequence of Anopheles culicifacies species A.</title>
        <authorList>
            <consortium name="The Broad Institute Genomics Platform"/>
            <person name="Neafsey D.E."/>
            <person name="Besansky N."/>
            <person name="Howell P."/>
            <person name="Walton C."/>
            <person name="Young S.K."/>
            <person name="Zeng Q."/>
            <person name="Gargeya S."/>
            <person name="Fitzgerald M."/>
            <person name="Haas B."/>
            <person name="Abouelleil A."/>
            <person name="Allen A.W."/>
            <person name="Alvarado L."/>
            <person name="Arachchi H.M."/>
            <person name="Berlin A.M."/>
            <person name="Chapman S.B."/>
            <person name="Gainer-Dewar J."/>
            <person name="Goldberg J."/>
            <person name="Griggs A."/>
            <person name="Gujja S."/>
            <person name="Hansen M."/>
            <person name="Howarth C."/>
            <person name="Imamovic A."/>
            <person name="Ireland A."/>
            <person name="Larimer J."/>
            <person name="McCowan C."/>
            <person name="Murphy C."/>
            <person name="Pearson M."/>
            <person name="Poon T.W."/>
            <person name="Priest M."/>
            <person name="Roberts A."/>
            <person name="Saif S."/>
            <person name="Shea T."/>
            <person name="Sisk P."/>
            <person name="Sykes S."/>
            <person name="Wortman J."/>
            <person name="Nusbaum C."/>
            <person name="Birren B."/>
        </authorList>
    </citation>
    <scope>NUCLEOTIDE SEQUENCE [LARGE SCALE GENOMIC DNA]</scope>
    <source>
        <strain evidence="3">A-37</strain>
    </source>
</reference>
<reference evidence="2" key="2">
    <citation type="submission" date="2020-05" db="UniProtKB">
        <authorList>
            <consortium name="EnsemblMetazoa"/>
        </authorList>
    </citation>
    <scope>IDENTIFICATION</scope>
    <source>
        <strain evidence="2">A-37</strain>
    </source>
</reference>
<feature type="transmembrane region" description="Helical" evidence="1">
    <location>
        <begin position="49"/>
        <end position="69"/>
    </location>
</feature>
<proteinExistence type="predicted"/>
<evidence type="ECO:0000313" key="2">
    <source>
        <dbReference type="EnsemblMetazoa" id="ACUA008534-PA"/>
    </source>
</evidence>
<feature type="transmembrane region" description="Helical" evidence="1">
    <location>
        <begin position="9"/>
        <end position="29"/>
    </location>
</feature>
<dbReference type="VEuPathDB" id="VectorBase:ACUA008534"/>
<name>A0A182M3G8_9DIPT</name>
<keyword evidence="1" id="KW-0812">Transmembrane</keyword>
<organism evidence="2 3">
    <name type="scientific">Anopheles culicifacies</name>
    <dbReference type="NCBI Taxonomy" id="139723"/>
    <lineage>
        <taxon>Eukaryota</taxon>
        <taxon>Metazoa</taxon>
        <taxon>Ecdysozoa</taxon>
        <taxon>Arthropoda</taxon>
        <taxon>Hexapoda</taxon>
        <taxon>Insecta</taxon>
        <taxon>Pterygota</taxon>
        <taxon>Neoptera</taxon>
        <taxon>Endopterygota</taxon>
        <taxon>Diptera</taxon>
        <taxon>Nematocera</taxon>
        <taxon>Culicoidea</taxon>
        <taxon>Culicidae</taxon>
        <taxon>Anophelinae</taxon>
        <taxon>Anopheles</taxon>
        <taxon>culicifacies species complex</taxon>
    </lineage>
</organism>
<sequence>MIRQRISHVAAIIPFIISTIFSVITRHLFSSSDLIHSGNGSHSVQSWPIGWLATLFGVESSPVVSAIINNLPNTIGINPRVLTTDVTIATRFFLAFLVSGDWIMN</sequence>
<dbReference type="Proteomes" id="UP000075883">
    <property type="component" value="Unassembled WGS sequence"/>
</dbReference>
<keyword evidence="1" id="KW-0472">Membrane</keyword>
<keyword evidence="1" id="KW-1133">Transmembrane helix</keyword>
<dbReference type="AlphaFoldDB" id="A0A182M3G8"/>
<evidence type="ECO:0000256" key="1">
    <source>
        <dbReference type="SAM" id="Phobius"/>
    </source>
</evidence>
<protein>
    <submittedName>
        <fullName evidence="2">Uncharacterized protein</fullName>
    </submittedName>
</protein>
<dbReference type="EMBL" id="AXCM01006286">
    <property type="status" value="NOT_ANNOTATED_CDS"/>
    <property type="molecule type" value="Genomic_DNA"/>
</dbReference>
<evidence type="ECO:0000313" key="3">
    <source>
        <dbReference type="Proteomes" id="UP000075883"/>
    </source>
</evidence>
<dbReference type="EnsemblMetazoa" id="ACUA008534-RA">
    <property type="protein sequence ID" value="ACUA008534-PA"/>
    <property type="gene ID" value="ACUA008534"/>
</dbReference>
<accession>A0A182M3G8</accession>